<keyword evidence="3" id="KW-1185">Reference proteome</keyword>
<dbReference type="Pfam" id="PF00583">
    <property type="entry name" value="Acetyltransf_1"/>
    <property type="match status" value="1"/>
</dbReference>
<dbReference type="Gene3D" id="3.40.630.30">
    <property type="match status" value="1"/>
</dbReference>
<gene>
    <name evidence="2" type="ORF">J2S25_001565</name>
</gene>
<dbReference type="Proteomes" id="UP001242313">
    <property type="component" value="Unassembled WGS sequence"/>
</dbReference>
<accession>A0ABU0FTV4</accession>
<dbReference type="InterPro" id="IPR016181">
    <property type="entry name" value="Acyl_CoA_acyltransferase"/>
</dbReference>
<name>A0ABU0FTV4_9BACI</name>
<dbReference type="CDD" id="cd04301">
    <property type="entry name" value="NAT_SF"/>
    <property type="match status" value="1"/>
</dbReference>
<sequence>MEVKNSQSNSNSLARIKIVKGENFVTIEDTKILANQELIELITYLMGQSFIKNCKNVNILVNSKFNKEVDSLLIENGFKLHDENVTVHKVLDDSSKVENGFLLKDLHELSVAEFKRVWEESMKGSLNAPSSLDVDEQMRSVELELGPNYKKSCIIAYDKGNPIGVIMPHIEPGTSEEGRIFYFGIIPNERGKGKSKLLHQQALEILKNDFMATHYIGCTGHNNLPMLKTFRNNGCTVIEQNKVFKREN</sequence>
<dbReference type="PROSITE" id="PS51186">
    <property type="entry name" value="GNAT"/>
    <property type="match status" value="1"/>
</dbReference>
<dbReference type="SUPFAM" id="SSF55729">
    <property type="entry name" value="Acyl-CoA N-acyltransferases (Nat)"/>
    <property type="match status" value="1"/>
</dbReference>
<reference evidence="2 3" key="1">
    <citation type="submission" date="2023-07" db="EMBL/GenBank/DDBJ databases">
        <title>Genomic Encyclopedia of Type Strains, Phase IV (KMG-IV): sequencing the most valuable type-strain genomes for metagenomic binning, comparative biology and taxonomic classification.</title>
        <authorList>
            <person name="Goeker M."/>
        </authorList>
    </citation>
    <scope>NUCLEOTIDE SEQUENCE [LARGE SCALE GENOMIC DNA]</scope>
    <source>
        <strain evidence="2 3">DSM 19598</strain>
    </source>
</reference>
<dbReference type="EMBL" id="JAUSUN010000007">
    <property type="protein sequence ID" value="MDQ0413362.1"/>
    <property type="molecule type" value="Genomic_DNA"/>
</dbReference>
<comment type="caution">
    <text evidence="2">The sequence shown here is derived from an EMBL/GenBank/DDBJ whole genome shotgun (WGS) entry which is preliminary data.</text>
</comment>
<dbReference type="InterPro" id="IPR000182">
    <property type="entry name" value="GNAT_dom"/>
</dbReference>
<dbReference type="RefSeq" id="WP_052806906.1">
    <property type="nucleotide sequence ID" value="NZ_JAUSUN010000007.1"/>
</dbReference>
<evidence type="ECO:0000259" key="1">
    <source>
        <dbReference type="PROSITE" id="PS51186"/>
    </source>
</evidence>
<feature type="domain" description="N-acetyltransferase" evidence="1">
    <location>
        <begin position="112"/>
        <end position="248"/>
    </location>
</feature>
<evidence type="ECO:0000313" key="2">
    <source>
        <dbReference type="EMBL" id="MDQ0413362.1"/>
    </source>
</evidence>
<protein>
    <recommendedName>
        <fullName evidence="1">N-acetyltransferase domain-containing protein</fullName>
    </recommendedName>
</protein>
<proteinExistence type="predicted"/>
<organism evidence="2 3">
    <name type="scientific">Mesobacillus stamsii</name>
    <dbReference type="NCBI Taxonomy" id="225347"/>
    <lineage>
        <taxon>Bacteria</taxon>
        <taxon>Bacillati</taxon>
        <taxon>Bacillota</taxon>
        <taxon>Bacilli</taxon>
        <taxon>Bacillales</taxon>
        <taxon>Bacillaceae</taxon>
        <taxon>Mesobacillus</taxon>
    </lineage>
</organism>
<evidence type="ECO:0000313" key="3">
    <source>
        <dbReference type="Proteomes" id="UP001242313"/>
    </source>
</evidence>